<dbReference type="AlphaFoldDB" id="A0A1B8R4Z5"/>
<evidence type="ECO:0008006" key="2">
    <source>
        <dbReference type="Google" id="ProtNLM"/>
    </source>
</evidence>
<accession>A0A1B8R4Z5</accession>
<sequence>MMIDLEWIFAPVMPATIQIERFHSREETNPEAYDCFSRGRELWHRLTKQTNSDARDLLQRAVELDPNFASAHAFLALTHGLDYLNRWRLRSFPSHRRTRRNS</sequence>
<name>A0A1B8R4Z5_RHILT</name>
<proteinExistence type="predicted"/>
<reference evidence="1" key="1">
    <citation type="journal article" date="2015" name="BMC Genomics">
        <title>Transcriptome profiling of a Rhizobium leguminosarum bv. trifolii rosR mutant reveals the role of the transcriptional regulator RosR in motility, synthesis of cell-surface components, and other cellular processes.</title>
        <authorList>
            <person name="Rachwal K."/>
            <person name="Matczynska E."/>
            <person name="Janczarek M."/>
        </authorList>
    </citation>
    <scope>NUCLEOTIDE SEQUENCE</scope>
    <source>
        <strain evidence="1">Rt24.2</strain>
    </source>
</reference>
<protein>
    <recommendedName>
        <fullName evidence="2">Tetratricopeptide repeat protein</fullName>
    </recommendedName>
</protein>
<dbReference type="EMBL" id="KX491143">
    <property type="protein sequence ID" value="AOO93507.1"/>
    <property type="molecule type" value="Genomic_DNA"/>
</dbReference>
<reference evidence="1" key="2">
    <citation type="journal article" date="2016" name="Front. Microbiol.">
        <title>The Regulatory Protein RosR Affects Rhizobium leguminosarum bv. trifolii Protein Profiles, Cell Surface Properties, and Symbiosis with Clover.</title>
        <authorList>
            <person name="Rachwal K."/>
            <person name="Boguszewska A."/>
            <person name="Kopcinska J."/>
            <person name="Karas M."/>
            <person name="Tchorzewski M."/>
            <person name="Janczarek M."/>
        </authorList>
    </citation>
    <scope>NUCLEOTIDE SEQUENCE</scope>
    <source>
        <strain evidence="1">Rt24.2</strain>
    </source>
</reference>
<evidence type="ECO:0000313" key="1">
    <source>
        <dbReference type="EMBL" id="AOO93507.1"/>
    </source>
</evidence>
<organism evidence="1">
    <name type="scientific">Rhizobium leguminosarum bv. trifolii</name>
    <dbReference type="NCBI Taxonomy" id="386"/>
    <lineage>
        <taxon>Bacteria</taxon>
        <taxon>Pseudomonadati</taxon>
        <taxon>Pseudomonadota</taxon>
        <taxon>Alphaproteobacteria</taxon>
        <taxon>Hyphomicrobiales</taxon>
        <taxon>Rhizobiaceae</taxon>
        <taxon>Rhizobium/Agrobacterium group</taxon>
        <taxon>Rhizobium</taxon>
    </lineage>
</organism>